<name>A0A3G1DGI2_PSEAI</name>
<sequence>MQKADWQIVQIWPDFVVEVNCNGGGHRRVYHDGRIELID</sequence>
<keyword evidence="1" id="KW-0614">Plasmid</keyword>
<dbReference type="EMBL" id="KU254577">
    <property type="protein sequence ID" value="AMP35752.1"/>
    <property type="molecule type" value="Genomic_DNA"/>
</dbReference>
<protein>
    <submittedName>
        <fullName evidence="1">Uncharacterized protein</fullName>
    </submittedName>
</protein>
<evidence type="ECO:0000313" key="1">
    <source>
        <dbReference type="EMBL" id="AMP35752.1"/>
    </source>
</evidence>
<proteinExistence type="predicted"/>
<dbReference type="AlphaFoldDB" id="A0A3G1DGI2"/>
<reference evidence="1" key="1">
    <citation type="submission" date="2015-12" db="EMBL/GenBank/DDBJ databases">
        <title>The first report of fully sequenced SIM-encoding plasmid pHN39-SIM.</title>
        <authorList>
            <person name="Sun F."/>
            <person name="Zhou D."/>
            <person name="Wang Q."/>
            <person name="Feng J."/>
            <person name="Feng W."/>
            <person name="Luo W."/>
            <person name="Zhang D."/>
            <person name="Chen Y."/>
            <person name="Qiu X."/>
            <person name="Yin Z."/>
            <person name="Chen W."/>
            <person name="Xia P."/>
        </authorList>
    </citation>
    <scope>NUCLEOTIDE SEQUENCE</scope>
    <source>
        <strain evidence="1">HN39</strain>
        <plasmid evidence="1">pHN39-SIM</plasmid>
    </source>
</reference>
<organism evidence="1">
    <name type="scientific">Pseudomonas aeruginosa</name>
    <dbReference type="NCBI Taxonomy" id="287"/>
    <lineage>
        <taxon>Bacteria</taxon>
        <taxon>Pseudomonadati</taxon>
        <taxon>Pseudomonadota</taxon>
        <taxon>Gammaproteobacteria</taxon>
        <taxon>Pseudomonadales</taxon>
        <taxon>Pseudomonadaceae</taxon>
        <taxon>Pseudomonas</taxon>
    </lineage>
</organism>
<geneLocation type="plasmid" evidence="1">
    <name>pHN39-SIM</name>
</geneLocation>
<accession>A0A3G1DGI2</accession>